<dbReference type="Gene3D" id="3.30.40.10">
    <property type="entry name" value="Zinc/RING finger domain, C3HC4 (zinc finger)"/>
    <property type="match status" value="1"/>
</dbReference>
<evidence type="ECO:0000256" key="5">
    <source>
        <dbReference type="ARBA" id="ARBA00022771"/>
    </source>
</evidence>
<dbReference type="Pfam" id="PF13639">
    <property type="entry name" value="zf-RING_2"/>
    <property type="match status" value="1"/>
</dbReference>
<dbReference type="GO" id="GO:0008270">
    <property type="term" value="F:zinc ion binding"/>
    <property type="evidence" value="ECO:0007669"/>
    <property type="project" value="UniProtKB-KW"/>
</dbReference>
<keyword evidence="5 8" id="KW-0863">Zinc-finger</keyword>
<feature type="region of interest" description="Disordered" evidence="9">
    <location>
        <begin position="278"/>
        <end position="300"/>
    </location>
</feature>
<evidence type="ECO:0000259" key="10">
    <source>
        <dbReference type="PROSITE" id="PS50089"/>
    </source>
</evidence>
<keyword evidence="6" id="KW-0833">Ubl conjugation pathway</keyword>
<dbReference type="GO" id="GO:0061630">
    <property type="term" value="F:ubiquitin protein ligase activity"/>
    <property type="evidence" value="ECO:0007669"/>
    <property type="project" value="UniProtKB-EC"/>
</dbReference>
<dbReference type="FunFam" id="3.30.40.10:FF:000127">
    <property type="entry name" value="E3 ubiquitin-protein ligase RNF181"/>
    <property type="match status" value="1"/>
</dbReference>
<evidence type="ECO:0000313" key="11">
    <source>
        <dbReference type="EMBL" id="KAF9626204.1"/>
    </source>
</evidence>
<feature type="region of interest" description="Disordered" evidence="9">
    <location>
        <begin position="142"/>
        <end position="169"/>
    </location>
</feature>
<evidence type="ECO:0000313" key="12">
    <source>
        <dbReference type="Proteomes" id="UP000631114"/>
    </source>
</evidence>
<keyword evidence="4" id="KW-0479">Metal-binding</keyword>
<feature type="domain" description="RING-type" evidence="10">
    <location>
        <begin position="230"/>
        <end position="271"/>
    </location>
</feature>
<accession>A0A835IZE8</accession>
<keyword evidence="3" id="KW-0808">Transferase</keyword>
<dbReference type="PROSITE" id="PS50089">
    <property type="entry name" value="ZF_RING_2"/>
    <property type="match status" value="1"/>
</dbReference>
<feature type="compositionally biased region" description="Low complexity" evidence="9">
    <location>
        <begin position="152"/>
        <end position="165"/>
    </location>
</feature>
<evidence type="ECO:0000256" key="3">
    <source>
        <dbReference type="ARBA" id="ARBA00022679"/>
    </source>
</evidence>
<dbReference type="SMART" id="SM00184">
    <property type="entry name" value="RING"/>
    <property type="match status" value="1"/>
</dbReference>
<organism evidence="11 12">
    <name type="scientific">Coptis chinensis</name>
    <dbReference type="NCBI Taxonomy" id="261450"/>
    <lineage>
        <taxon>Eukaryota</taxon>
        <taxon>Viridiplantae</taxon>
        <taxon>Streptophyta</taxon>
        <taxon>Embryophyta</taxon>
        <taxon>Tracheophyta</taxon>
        <taxon>Spermatophyta</taxon>
        <taxon>Magnoliopsida</taxon>
        <taxon>Ranunculales</taxon>
        <taxon>Ranunculaceae</taxon>
        <taxon>Coptidoideae</taxon>
        <taxon>Coptis</taxon>
    </lineage>
</organism>
<evidence type="ECO:0000256" key="8">
    <source>
        <dbReference type="PROSITE-ProRule" id="PRU00175"/>
    </source>
</evidence>
<keyword evidence="12" id="KW-1185">Reference proteome</keyword>
<proteinExistence type="predicted"/>
<dbReference type="GO" id="GO:0005737">
    <property type="term" value="C:cytoplasm"/>
    <property type="evidence" value="ECO:0007669"/>
    <property type="project" value="TreeGrafter"/>
</dbReference>
<dbReference type="PANTHER" id="PTHR15710">
    <property type="entry name" value="E3 UBIQUITIN-PROTEIN LIGASE PRAJA"/>
    <property type="match status" value="1"/>
</dbReference>
<dbReference type="PANTHER" id="PTHR15710:SF132">
    <property type="entry name" value="E3 UBIQUITIN-PROTEIN LIGASE MPSR1"/>
    <property type="match status" value="1"/>
</dbReference>
<name>A0A835IZE8_9MAGN</name>
<evidence type="ECO:0000256" key="6">
    <source>
        <dbReference type="ARBA" id="ARBA00022786"/>
    </source>
</evidence>
<comment type="caution">
    <text evidence="11">The sequence shown here is derived from an EMBL/GenBank/DDBJ whole genome shotgun (WGS) entry which is preliminary data.</text>
</comment>
<dbReference type="OrthoDB" id="8062037at2759"/>
<evidence type="ECO:0000256" key="4">
    <source>
        <dbReference type="ARBA" id="ARBA00022723"/>
    </source>
</evidence>
<evidence type="ECO:0000256" key="1">
    <source>
        <dbReference type="ARBA" id="ARBA00000900"/>
    </source>
</evidence>
<dbReference type="InterPro" id="IPR001841">
    <property type="entry name" value="Znf_RING"/>
</dbReference>
<dbReference type="Proteomes" id="UP000631114">
    <property type="component" value="Unassembled WGS sequence"/>
</dbReference>
<dbReference type="InterPro" id="IPR013083">
    <property type="entry name" value="Znf_RING/FYVE/PHD"/>
</dbReference>
<protein>
    <recommendedName>
        <fullName evidence="2">RING-type E3 ubiquitin transferase</fullName>
        <ecNumber evidence="2">2.3.2.27</ecNumber>
    </recommendedName>
</protein>
<evidence type="ECO:0000256" key="9">
    <source>
        <dbReference type="SAM" id="MobiDB-lite"/>
    </source>
</evidence>
<dbReference type="EC" id="2.3.2.27" evidence="2"/>
<gene>
    <name evidence="11" type="ORF">IFM89_031331</name>
</gene>
<keyword evidence="7" id="KW-0862">Zinc</keyword>
<dbReference type="GO" id="GO:0016567">
    <property type="term" value="P:protein ubiquitination"/>
    <property type="evidence" value="ECO:0007669"/>
    <property type="project" value="TreeGrafter"/>
</dbReference>
<reference evidence="11 12" key="1">
    <citation type="submission" date="2020-10" db="EMBL/GenBank/DDBJ databases">
        <title>The Coptis chinensis genome and diversification of protoberbering-type alkaloids.</title>
        <authorList>
            <person name="Wang B."/>
            <person name="Shu S."/>
            <person name="Song C."/>
            <person name="Liu Y."/>
        </authorList>
    </citation>
    <scope>NUCLEOTIDE SEQUENCE [LARGE SCALE GENOMIC DNA]</scope>
    <source>
        <strain evidence="11">HL-2020</strain>
        <tissue evidence="11">Leaf</tissue>
    </source>
</reference>
<evidence type="ECO:0000256" key="7">
    <source>
        <dbReference type="ARBA" id="ARBA00022833"/>
    </source>
</evidence>
<dbReference type="SUPFAM" id="SSF57850">
    <property type="entry name" value="RING/U-box"/>
    <property type="match status" value="1"/>
</dbReference>
<dbReference type="AlphaFoldDB" id="A0A835IZE8"/>
<comment type="catalytic activity">
    <reaction evidence="1">
        <text>S-ubiquitinyl-[E2 ubiquitin-conjugating enzyme]-L-cysteine + [acceptor protein]-L-lysine = [E2 ubiquitin-conjugating enzyme]-L-cysteine + N(6)-ubiquitinyl-[acceptor protein]-L-lysine.</text>
        <dbReference type="EC" id="2.3.2.27"/>
    </reaction>
</comment>
<dbReference type="EMBL" id="JADFTS010000001">
    <property type="protein sequence ID" value="KAF9626204.1"/>
    <property type="molecule type" value="Genomic_DNA"/>
</dbReference>
<evidence type="ECO:0000256" key="2">
    <source>
        <dbReference type="ARBA" id="ARBA00012483"/>
    </source>
</evidence>
<sequence>MTLGVGVKQWIARWSFFFGVGYEEGGVDVGAFDVVVIVVASDDGTETVVEKDEEGSRLSLGLFTGLVGVLDVNHQVIEVKWMFSRLPCELQNGLNQRKSPKLDDQISSFEPKPSSKCPLLIFQNRVETSTWAPHVNLSKISPSFSRRDDSSENNNNNNNSNSNPSEDQRRDRIILINPLTQGMIVIESSRNLETLFREFASKDGPKPASKSSIEAMEKVVIGEEEKDKECAICLDGWEIGDEAKAMPCKHKYHEKCIEKWLGIHGSCPVCRHKMPVDDEEEESGKSSEGGGEEEGVERGRRVEREIWVIGGFSARRDGGDGNGSSDHEN</sequence>